<keyword evidence="5 7" id="KW-0720">Serine protease</keyword>
<feature type="domain" description="SLH" evidence="8">
    <location>
        <begin position="611"/>
        <end position="674"/>
    </location>
</feature>
<dbReference type="OrthoDB" id="9798386at2"/>
<keyword evidence="2 7" id="KW-0645">Protease</keyword>
<organism evidence="9 10">
    <name type="scientific">Salinibacillus xinjiangensis</name>
    <dbReference type="NCBI Taxonomy" id="1229268"/>
    <lineage>
        <taxon>Bacteria</taxon>
        <taxon>Bacillati</taxon>
        <taxon>Bacillota</taxon>
        <taxon>Bacilli</taxon>
        <taxon>Bacillales</taxon>
        <taxon>Bacillaceae</taxon>
        <taxon>Salinibacillus</taxon>
    </lineage>
</organism>
<evidence type="ECO:0000256" key="3">
    <source>
        <dbReference type="ARBA" id="ARBA00022729"/>
    </source>
</evidence>
<keyword evidence="3" id="KW-0732">Signal</keyword>
<dbReference type="InterPro" id="IPR036852">
    <property type="entry name" value="Peptidase_S8/S53_dom_sf"/>
</dbReference>
<evidence type="ECO:0000256" key="7">
    <source>
        <dbReference type="PROSITE-ProRule" id="PRU01240"/>
    </source>
</evidence>
<sequence length="828" mass="89271">MEVLYVRSRFLFSVAFAVTFILIGSLSINATSDGEREQAVIGDKLLSVLESSTNEPVEVIVTFKGKGGPTDSHLKLLKSVGIKKGYHLTSLPMVATLATKDQIKQLTTNDDVYSIYFNKQVTYENEDATSITGVDKVRTDDSFRKANGGLPVSGDGIGVVINDSGVDGTHQDIEYGDHLVQNVDASLNLHALDQMLPITYVENIPNTDTESGHGTHVAGIVGGTGEMSGGKYEGVAPGADLIGYGSGAAVAIIDTLGGFDYALTHQQEYNIRVITNSWGSTSDVGTDFDPYDPINVATKQLYDRGIVTVFSAGNSGPGDSTISGNYKKAPWVITVAAGTKQGKLTDFSSRGVEGKSGSVEIDGETWTWEDRPTITAPGENIISTRVIAPISSLAVADDAENIDSAYLPYYTTMSGTSMAAPHVAGIVALMLDANPELSPAEVKEIIQDTATNMPGYEAWEVGAGYVNAHAAVDAAFNENEYGQTVNMYQTLNASVDTEEVNESFTIDYSPTNVNGNSYSFQVNDDTSELVARLNAKGLLDLTGNTINLTLTAPDGTTYSSGIYVLFPLYTDRTVQVVDPIPGQWKVSIEELEGSLALPETITGELSFKNIAGYSGLDDIKGHPAEEAIKLGVSEHLVDSFNDHKYKPDHVIKRIDLAKFLVMGAGIRQDSTHQYMLEDVPDHHLPFAQAVVTKGAALKDTTAGDDGVMLLTNEGEFAPKDKVVRSELAYSLVQSIGLQTEAEKLNSSDVTVQYKDQRIPLEDGNEIPAHLRGYVQLALDLNILNAFFDVKQEPYDLEPSVTAKFLPNESVTRGDYAVAISRFYETYLK</sequence>
<evidence type="ECO:0000313" key="9">
    <source>
        <dbReference type="EMBL" id="MRG86486.1"/>
    </source>
</evidence>
<keyword evidence="4 7" id="KW-0378">Hydrolase</keyword>
<dbReference type="Gene3D" id="3.40.50.200">
    <property type="entry name" value="Peptidase S8/S53 domain"/>
    <property type="match status" value="1"/>
</dbReference>
<evidence type="ECO:0000313" key="10">
    <source>
        <dbReference type="Proteomes" id="UP000480185"/>
    </source>
</evidence>
<reference evidence="9 10" key="1">
    <citation type="submission" date="2019-11" db="EMBL/GenBank/DDBJ databases">
        <authorList>
            <person name="Li J."/>
        </authorList>
    </citation>
    <scope>NUCLEOTIDE SEQUENCE [LARGE SCALE GENOMIC DNA]</scope>
    <source>
        <strain evidence="9 10">J4</strain>
    </source>
</reference>
<proteinExistence type="inferred from homology"/>
<dbReference type="Pfam" id="PF00082">
    <property type="entry name" value="Peptidase_S8"/>
    <property type="match status" value="1"/>
</dbReference>
<evidence type="ECO:0000256" key="4">
    <source>
        <dbReference type="ARBA" id="ARBA00022801"/>
    </source>
</evidence>
<dbReference type="InterPro" id="IPR022398">
    <property type="entry name" value="Peptidase_S8_His-AS"/>
</dbReference>
<feature type="active site" description="Charge relay system" evidence="6 7">
    <location>
        <position position="213"/>
    </location>
</feature>
<dbReference type="PROSITE" id="PS51892">
    <property type="entry name" value="SUBTILASE"/>
    <property type="match status" value="1"/>
</dbReference>
<evidence type="ECO:0000256" key="1">
    <source>
        <dbReference type="ARBA" id="ARBA00011073"/>
    </source>
</evidence>
<dbReference type="GO" id="GO:0006508">
    <property type="term" value="P:proteolysis"/>
    <property type="evidence" value="ECO:0007669"/>
    <property type="project" value="UniProtKB-KW"/>
</dbReference>
<dbReference type="Proteomes" id="UP000480185">
    <property type="component" value="Unassembled WGS sequence"/>
</dbReference>
<evidence type="ECO:0000256" key="2">
    <source>
        <dbReference type="ARBA" id="ARBA00022670"/>
    </source>
</evidence>
<feature type="active site" description="Charge relay system" evidence="6 7">
    <location>
        <position position="163"/>
    </location>
</feature>
<dbReference type="PANTHER" id="PTHR43806">
    <property type="entry name" value="PEPTIDASE S8"/>
    <property type="match status" value="1"/>
</dbReference>
<dbReference type="InterPro" id="IPR015500">
    <property type="entry name" value="Peptidase_S8_subtilisin-rel"/>
</dbReference>
<dbReference type="PRINTS" id="PR00723">
    <property type="entry name" value="SUBTILISIN"/>
</dbReference>
<evidence type="ECO:0000256" key="5">
    <source>
        <dbReference type="ARBA" id="ARBA00022825"/>
    </source>
</evidence>
<dbReference type="InterPro" id="IPR050131">
    <property type="entry name" value="Peptidase_S8_subtilisin-like"/>
</dbReference>
<dbReference type="PANTHER" id="PTHR43806:SF65">
    <property type="entry name" value="SERINE PROTEASE APRX"/>
    <property type="match status" value="1"/>
</dbReference>
<feature type="active site" description="Charge relay system" evidence="6 7">
    <location>
        <position position="417"/>
    </location>
</feature>
<keyword evidence="10" id="KW-1185">Reference proteome</keyword>
<accession>A0A6G1X6F4</accession>
<comment type="similarity">
    <text evidence="1 7">Belongs to the peptidase S8 family.</text>
</comment>
<evidence type="ECO:0000259" key="8">
    <source>
        <dbReference type="PROSITE" id="PS51272"/>
    </source>
</evidence>
<dbReference type="InterPro" id="IPR023828">
    <property type="entry name" value="Peptidase_S8_Ser-AS"/>
</dbReference>
<dbReference type="PROSITE" id="PS51272">
    <property type="entry name" value="SLH"/>
    <property type="match status" value="1"/>
</dbReference>
<dbReference type="PROSITE" id="PS00137">
    <property type="entry name" value="SUBTILASE_HIS"/>
    <property type="match status" value="1"/>
</dbReference>
<name>A0A6G1X6F4_9BACI</name>
<dbReference type="EMBL" id="WJNH01000005">
    <property type="protein sequence ID" value="MRG86486.1"/>
    <property type="molecule type" value="Genomic_DNA"/>
</dbReference>
<evidence type="ECO:0000256" key="6">
    <source>
        <dbReference type="PIRSR" id="PIRSR615500-1"/>
    </source>
</evidence>
<gene>
    <name evidence="9" type="ORF">GH754_09095</name>
</gene>
<dbReference type="InterPro" id="IPR000209">
    <property type="entry name" value="Peptidase_S8/S53_dom"/>
</dbReference>
<dbReference type="SUPFAM" id="SSF52743">
    <property type="entry name" value="Subtilisin-like"/>
    <property type="match status" value="1"/>
</dbReference>
<dbReference type="AlphaFoldDB" id="A0A6G1X6F4"/>
<protein>
    <submittedName>
        <fullName evidence="9">S8 family serine peptidase</fullName>
    </submittedName>
</protein>
<dbReference type="PROSITE" id="PS00138">
    <property type="entry name" value="SUBTILASE_SER"/>
    <property type="match status" value="1"/>
</dbReference>
<dbReference type="InterPro" id="IPR001119">
    <property type="entry name" value="SLH_dom"/>
</dbReference>
<comment type="caution">
    <text evidence="9">The sequence shown here is derived from an EMBL/GenBank/DDBJ whole genome shotgun (WGS) entry which is preliminary data.</text>
</comment>
<dbReference type="GO" id="GO:0004252">
    <property type="term" value="F:serine-type endopeptidase activity"/>
    <property type="evidence" value="ECO:0007669"/>
    <property type="project" value="UniProtKB-UniRule"/>
</dbReference>